<keyword evidence="2" id="KW-1185">Reference proteome</keyword>
<sequence>MNDDSFIKQKLSMQGLPIHEADIPHIYNILSTINHASSSLHLFPQLNKKVPITIVDKRLMQ</sequence>
<evidence type="ECO:0000313" key="1">
    <source>
        <dbReference type="EMBL" id="MFC5465116.1"/>
    </source>
</evidence>
<organism evidence="1 2">
    <name type="scientific">Lederbergia graminis</name>
    <dbReference type="NCBI Taxonomy" id="735518"/>
    <lineage>
        <taxon>Bacteria</taxon>
        <taxon>Bacillati</taxon>
        <taxon>Bacillota</taxon>
        <taxon>Bacilli</taxon>
        <taxon>Bacillales</taxon>
        <taxon>Bacillaceae</taxon>
        <taxon>Lederbergia</taxon>
    </lineage>
</organism>
<accession>A0ABW0LIP0</accession>
<gene>
    <name evidence="1" type="ORF">ACFPM4_10150</name>
</gene>
<evidence type="ECO:0000313" key="2">
    <source>
        <dbReference type="Proteomes" id="UP001596147"/>
    </source>
</evidence>
<dbReference type="EMBL" id="JBHSMC010000014">
    <property type="protein sequence ID" value="MFC5465116.1"/>
    <property type="molecule type" value="Genomic_DNA"/>
</dbReference>
<dbReference type="RefSeq" id="WP_144924403.1">
    <property type="nucleotide sequence ID" value="NZ_JBHSMC010000014.1"/>
</dbReference>
<dbReference type="Proteomes" id="UP001596147">
    <property type="component" value="Unassembled WGS sequence"/>
</dbReference>
<comment type="caution">
    <text evidence="1">The sequence shown here is derived from an EMBL/GenBank/DDBJ whole genome shotgun (WGS) entry which is preliminary data.</text>
</comment>
<reference evidence="2" key="1">
    <citation type="journal article" date="2019" name="Int. J. Syst. Evol. Microbiol.">
        <title>The Global Catalogue of Microorganisms (GCM) 10K type strain sequencing project: providing services to taxonomists for standard genome sequencing and annotation.</title>
        <authorList>
            <consortium name="The Broad Institute Genomics Platform"/>
            <consortium name="The Broad Institute Genome Sequencing Center for Infectious Disease"/>
            <person name="Wu L."/>
            <person name="Ma J."/>
        </authorList>
    </citation>
    <scope>NUCLEOTIDE SEQUENCE [LARGE SCALE GENOMIC DNA]</scope>
    <source>
        <strain evidence="2">CGMCC 1.12237</strain>
    </source>
</reference>
<name>A0ABW0LIP0_9BACI</name>
<proteinExistence type="predicted"/>
<protein>
    <submittedName>
        <fullName evidence="1">Uncharacterized protein</fullName>
    </submittedName>
</protein>